<keyword evidence="1" id="KW-0732">Signal</keyword>
<dbReference type="EMBL" id="MT375566">
    <property type="protein sequence ID" value="QOL09951.1"/>
    <property type="molecule type" value="mRNA"/>
</dbReference>
<protein>
    <submittedName>
        <fullName evidence="3">Type Ia crustin cruIa-10</fullName>
    </submittedName>
</protein>
<sequence length="112" mass="12552">MAHQVQQMLVFSLLGLALLGVFPLVEACDIPCTNRFGKEKCCDDIAPNEFPTCPPMPRVLIDCSDKNLFEKEVQVQTCTSDSNCKSDEKCCRDVCDPKLICMPGIVNRDYLF</sequence>
<evidence type="ECO:0000313" key="3">
    <source>
        <dbReference type="EMBL" id="QOL09951.1"/>
    </source>
</evidence>
<organism evidence="4 5">
    <name type="scientific">Penaeus vannamei</name>
    <name type="common">Whiteleg shrimp</name>
    <name type="synonym">Litopenaeus vannamei</name>
    <dbReference type="NCBI Taxonomy" id="6689"/>
    <lineage>
        <taxon>Eukaryota</taxon>
        <taxon>Metazoa</taxon>
        <taxon>Ecdysozoa</taxon>
        <taxon>Arthropoda</taxon>
        <taxon>Crustacea</taxon>
        <taxon>Multicrustacea</taxon>
        <taxon>Malacostraca</taxon>
        <taxon>Eumalacostraca</taxon>
        <taxon>Eucarida</taxon>
        <taxon>Decapoda</taxon>
        <taxon>Dendrobranchiata</taxon>
        <taxon>Penaeoidea</taxon>
        <taxon>Penaeidae</taxon>
        <taxon>Penaeus</taxon>
    </lineage>
</organism>
<dbReference type="PROSITE" id="PS51390">
    <property type="entry name" value="WAP"/>
    <property type="match status" value="1"/>
</dbReference>
<dbReference type="GO" id="GO:0030414">
    <property type="term" value="F:peptidase inhibitor activity"/>
    <property type="evidence" value="ECO:0007669"/>
    <property type="project" value="InterPro"/>
</dbReference>
<dbReference type="GO" id="GO:0005576">
    <property type="term" value="C:extracellular region"/>
    <property type="evidence" value="ECO:0007669"/>
    <property type="project" value="InterPro"/>
</dbReference>
<evidence type="ECO:0000259" key="2">
    <source>
        <dbReference type="PROSITE" id="PS51390"/>
    </source>
</evidence>
<feature type="chain" id="PRO_5033422165" evidence="1">
    <location>
        <begin position="28"/>
        <end position="112"/>
    </location>
</feature>
<name>A0A423TPE1_PENVA</name>
<accession>A0A423TPE1</accession>
<feature type="signal peptide" evidence="1">
    <location>
        <begin position="1"/>
        <end position="27"/>
    </location>
</feature>
<dbReference type="EMBL" id="QCYY01001399">
    <property type="protein sequence ID" value="ROT78318.1"/>
    <property type="molecule type" value="Genomic_DNA"/>
</dbReference>
<evidence type="ECO:0000313" key="4">
    <source>
        <dbReference type="EMBL" id="ROT78318.1"/>
    </source>
</evidence>
<reference evidence="3" key="3">
    <citation type="journal article" date="2020" name="Mar. Drugs">
        <title>Molecular and Functional Diversity of Crustin-Like Genes in the Shrimp Litopenaeus vannamei.</title>
        <authorList>
            <person name="Li S."/>
            <person name="Lv X."/>
            <person name="Yu Y."/>
            <person name="Zhang X."/>
            <person name="Li F."/>
        </authorList>
    </citation>
    <scope>NUCLEOTIDE SEQUENCE</scope>
    <source>
        <tissue evidence="3">Epidermis</tissue>
    </source>
</reference>
<dbReference type="Pfam" id="PF00095">
    <property type="entry name" value="WAP"/>
    <property type="match status" value="1"/>
</dbReference>
<keyword evidence="5" id="KW-1185">Reference proteome</keyword>
<gene>
    <name evidence="3" type="primary">CruIa-10</name>
    <name evidence="4" type="ORF">C7M84_002949</name>
</gene>
<dbReference type="OrthoDB" id="6370919at2759"/>
<reference evidence="4 5" key="1">
    <citation type="submission" date="2018-04" db="EMBL/GenBank/DDBJ databases">
        <authorList>
            <person name="Zhang X."/>
            <person name="Yuan J."/>
            <person name="Li F."/>
            <person name="Xiang J."/>
        </authorList>
    </citation>
    <scope>NUCLEOTIDE SEQUENCE [LARGE SCALE GENOMIC DNA]</scope>
    <source>
        <tissue evidence="4">Muscle</tissue>
    </source>
</reference>
<dbReference type="AlphaFoldDB" id="A0A423TPE1"/>
<feature type="domain" description="WAP" evidence="2">
    <location>
        <begin position="47"/>
        <end position="105"/>
    </location>
</feature>
<proteinExistence type="evidence at transcript level"/>
<evidence type="ECO:0000256" key="1">
    <source>
        <dbReference type="SAM" id="SignalP"/>
    </source>
</evidence>
<evidence type="ECO:0000313" key="5">
    <source>
        <dbReference type="Proteomes" id="UP000283509"/>
    </source>
</evidence>
<dbReference type="InterPro" id="IPR008197">
    <property type="entry name" value="WAP_dom"/>
</dbReference>
<reference evidence="4 5" key="2">
    <citation type="submission" date="2019-01" db="EMBL/GenBank/DDBJ databases">
        <title>The decoding of complex shrimp genome reveals the adaptation for benthos swimmer, frequently molting mechanism and breeding impact on genome.</title>
        <authorList>
            <person name="Sun Y."/>
            <person name="Gao Y."/>
            <person name="Yu Y."/>
        </authorList>
    </citation>
    <scope>NUCLEOTIDE SEQUENCE [LARGE SCALE GENOMIC DNA]</scope>
    <source>
        <tissue evidence="4">Muscle</tissue>
    </source>
</reference>
<dbReference type="Proteomes" id="UP000283509">
    <property type="component" value="Unassembled WGS sequence"/>
</dbReference>